<gene>
    <name evidence="1" type="ORF">NPIL_676651</name>
</gene>
<dbReference type="Proteomes" id="UP000887013">
    <property type="component" value="Unassembled WGS sequence"/>
</dbReference>
<evidence type="ECO:0000313" key="1">
    <source>
        <dbReference type="EMBL" id="GFT76034.1"/>
    </source>
</evidence>
<protein>
    <submittedName>
        <fullName evidence="1">Uncharacterized protein</fullName>
    </submittedName>
</protein>
<proteinExistence type="predicted"/>
<dbReference type="AlphaFoldDB" id="A0A8X6PMB2"/>
<keyword evidence="2" id="KW-1185">Reference proteome</keyword>
<dbReference type="EMBL" id="BMAW01117619">
    <property type="protein sequence ID" value="GFT76034.1"/>
    <property type="molecule type" value="Genomic_DNA"/>
</dbReference>
<name>A0A8X6PMB2_NEPPI</name>
<comment type="caution">
    <text evidence="1">The sequence shown here is derived from an EMBL/GenBank/DDBJ whole genome shotgun (WGS) entry which is preliminary data.</text>
</comment>
<accession>A0A8X6PMB2</accession>
<sequence>MSKYSLIESLTGALLGQSRELSVSSMCSWVPPSGQQRSFRKTQHAWESTAIIQYHPRSKHRIQTSASKARFDVPPVATSTKWKNGTAIGVSKTTPMFSCTCFHQNSTARSFRVRFASTSVVQKGEHYSLPQGKAILGFRFAL</sequence>
<reference evidence="1" key="1">
    <citation type="submission" date="2020-08" db="EMBL/GenBank/DDBJ databases">
        <title>Multicomponent nature underlies the extraordinary mechanical properties of spider dragline silk.</title>
        <authorList>
            <person name="Kono N."/>
            <person name="Nakamura H."/>
            <person name="Mori M."/>
            <person name="Yoshida Y."/>
            <person name="Ohtoshi R."/>
            <person name="Malay A.D."/>
            <person name="Moran D.A.P."/>
            <person name="Tomita M."/>
            <person name="Numata K."/>
            <person name="Arakawa K."/>
        </authorList>
    </citation>
    <scope>NUCLEOTIDE SEQUENCE</scope>
</reference>
<evidence type="ECO:0000313" key="2">
    <source>
        <dbReference type="Proteomes" id="UP000887013"/>
    </source>
</evidence>
<organism evidence="1 2">
    <name type="scientific">Nephila pilipes</name>
    <name type="common">Giant wood spider</name>
    <name type="synonym">Nephila maculata</name>
    <dbReference type="NCBI Taxonomy" id="299642"/>
    <lineage>
        <taxon>Eukaryota</taxon>
        <taxon>Metazoa</taxon>
        <taxon>Ecdysozoa</taxon>
        <taxon>Arthropoda</taxon>
        <taxon>Chelicerata</taxon>
        <taxon>Arachnida</taxon>
        <taxon>Araneae</taxon>
        <taxon>Araneomorphae</taxon>
        <taxon>Entelegynae</taxon>
        <taxon>Araneoidea</taxon>
        <taxon>Nephilidae</taxon>
        <taxon>Nephila</taxon>
    </lineage>
</organism>